<keyword evidence="2" id="KW-1185">Reference proteome</keyword>
<accession>A0ABP0NLL4</accession>
<evidence type="ECO:0000313" key="2">
    <source>
        <dbReference type="Proteomes" id="UP001642484"/>
    </source>
</evidence>
<name>A0ABP0NLL4_9DINO</name>
<dbReference type="EMBL" id="CAXAMN010021851">
    <property type="protein sequence ID" value="CAK9064012.1"/>
    <property type="molecule type" value="Genomic_DNA"/>
</dbReference>
<dbReference type="Proteomes" id="UP001642484">
    <property type="component" value="Unassembled WGS sequence"/>
</dbReference>
<gene>
    <name evidence="1" type="ORF">CCMP2556_LOCUS31440</name>
</gene>
<reference evidence="1 2" key="1">
    <citation type="submission" date="2024-02" db="EMBL/GenBank/DDBJ databases">
        <authorList>
            <person name="Chen Y."/>
            <person name="Shah S."/>
            <person name="Dougan E. K."/>
            <person name="Thang M."/>
            <person name="Chan C."/>
        </authorList>
    </citation>
    <scope>NUCLEOTIDE SEQUENCE [LARGE SCALE GENOMIC DNA]</scope>
</reference>
<sequence length="119" mass="13705">MLGTAAKRPKSARLADWEIWCLARWCSATSVKSTPCPKIEAKFVITLITLHKSIVAPLCWYNAYRVLQQEHRKELPVLSYPSVLHEWQGSGRTVDRLHVGFLSVKEDVFLPWFTEDRHG</sequence>
<proteinExistence type="predicted"/>
<comment type="caution">
    <text evidence="1">The sequence shown here is derived from an EMBL/GenBank/DDBJ whole genome shotgun (WGS) entry which is preliminary data.</text>
</comment>
<organism evidence="1 2">
    <name type="scientific">Durusdinium trenchii</name>
    <dbReference type="NCBI Taxonomy" id="1381693"/>
    <lineage>
        <taxon>Eukaryota</taxon>
        <taxon>Sar</taxon>
        <taxon>Alveolata</taxon>
        <taxon>Dinophyceae</taxon>
        <taxon>Suessiales</taxon>
        <taxon>Symbiodiniaceae</taxon>
        <taxon>Durusdinium</taxon>
    </lineage>
</organism>
<evidence type="ECO:0000313" key="1">
    <source>
        <dbReference type="EMBL" id="CAK9064012.1"/>
    </source>
</evidence>
<protein>
    <submittedName>
        <fullName evidence="1">Uncharacterized protein</fullName>
    </submittedName>
</protein>